<dbReference type="Gene3D" id="2.40.50.150">
    <property type="match status" value="1"/>
</dbReference>
<keyword evidence="3" id="KW-0808">Transferase</keyword>
<dbReference type="GO" id="GO:0003899">
    <property type="term" value="F:DNA-directed RNA polymerase activity"/>
    <property type="evidence" value="ECO:0007669"/>
    <property type="project" value="UniProtKB-EC"/>
</dbReference>
<sequence length="231" mass="26033">GLNSPLTPVHQGDILVGKVSPKSKSELTPEEKLLHAIFGRAGEDVKNDSLELPSGEEGIVIGAKRFSRRLHMSEDQKRELDRQIGAYVSEQNAKIITCFKRLCIEVEDVLEQPMIDPNTRQKVGHSSLPEVVLEQIDVFTEHVRTRDLKWIKPSSRRSECLKLTDRFWPRIAELLEERDRKAAQLKRGDELPTGVLEMVKVYVATKRAVSVGDKMAGRHGNKGVIARIVPE</sequence>
<protein>
    <recommendedName>
        <fullName evidence="1">DNA-directed RNA polymerase</fullName>
        <ecNumber evidence="1">2.7.7.6</ecNumber>
    </recommendedName>
</protein>
<dbReference type="GO" id="GO:0032549">
    <property type="term" value="F:ribonucleoside binding"/>
    <property type="evidence" value="ECO:0007669"/>
    <property type="project" value="InterPro"/>
</dbReference>
<dbReference type="InterPro" id="IPR007121">
    <property type="entry name" value="RNA_pol_bsu_CS"/>
</dbReference>
<gene>
    <name evidence="7" type="ORF">S01H1_78084</name>
</gene>
<proteinExistence type="predicted"/>
<dbReference type="SUPFAM" id="SSF64484">
    <property type="entry name" value="beta and beta-prime subunits of DNA dependent RNA-polymerase"/>
    <property type="match status" value="1"/>
</dbReference>
<evidence type="ECO:0000256" key="5">
    <source>
        <dbReference type="ARBA" id="ARBA00023163"/>
    </source>
</evidence>
<dbReference type="AlphaFoldDB" id="X0XJM8"/>
<evidence type="ECO:0000256" key="3">
    <source>
        <dbReference type="ARBA" id="ARBA00022679"/>
    </source>
</evidence>
<evidence type="ECO:0000313" key="7">
    <source>
        <dbReference type="EMBL" id="GAG43359.1"/>
    </source>
</evidence>
<accession>X0XJM8</accession>
<evidence type="ECO:0000256" key="2">
    <source>
        <dbReference type="ARBA" id="ARBA00022478"/>
    </source>
</evidence>
<dbReference type="InterPro" id="IPR015712">
    <property type="entry name" value="DNA-dir_RNA_pol_su2"/>
</dbReference>
<dbReference type="InterPro" id="IPR014724">
    <property type="entry name" value="RNA_pol_RPB2_OB-fold"/>
</dbReference>
<dbReference type="Pfam" id="PF00562">
    <property type="entry name" value="RNA_pol_Rpb2_6"/>
    <property type="match status" value="1"/>
</dbReference>
<name>X0XJM8_9ZZZZ</name>
<feature type="domain" description="DNA-directed RNA polymerase subunit 2 hybrid-binding" evidence="6">
    <location>
        <begin position="3"/>
        <end position="231"/>
    </location>
</feature>
<feature type="non-terminal residue" evidence="7">
    <location>
        <position position="231"/>
    </location>
</feature>
<dbReference type="PROSITE" id="PS01166">
    <property type="entry name" value="RNA_POL_BETA"/>
    <property type="match status" value="1"/>
</dbReference>
<evidence type="ECO:0000256" key="4">
    <source>
        <dbReference type="ARBA" id="ARBA00022695"/>
    </source>
</evidence>
<dbReference type="PANTHER" id="PTHR20856">
    <property type="entry name" value="DNA-DIRECTED RNA POLYMERASE I SUBUNIT 2"/>
    <property type="match status" value="1"/>
</dbReference>
<dbReference type="GO" id="GO:0006351">
    <property type="term" value="P:DNA-templated transcription"/>
    <property type="evidence" value="ECO:0007669"/>
    <property type="project" value="InterPro"/>
</dbReference>
<dbReference type="GO" id="GO:0003677">
    <property type="term" value="F:DNA binding"/>
    <property type="evidence" value="ECO:0007669"/>
    <property type="project" value="InterPro"/>
</dbReference>
<evidence type="ECO:0000259" key="6">
    <source>
        <dbReference type="Pfam" id="PF00562"/>
    </source>
</evidence>
<keyword evidence="2" id="KW-0240">DNA-directed RNA polymerase</keyword>
<dbReference type="InterPro" id="IPR007120">
    <property type="entry name" value="DNA-dir_RNAP_su2_dom"/>
</dbReference>
<keyword evidence="4" id="KW-0548">Nucleotidyltransferase</keyword>
<evidence type="ECO:0000256" key="1">
    <source>
        <dbReference type="ARBA" id="ARBA00012418"/>
    </source>
</evidence>
<feature type="non-terminal residue" evidence="7">
    <location>
        <position position="1"/>
    </location>
</feature>
<dbReference type="InterPro" id="IPR037033">
    <property type="entry name" value="DNA-dir_RNAP_su2_hyb_sf"/>
</dbReference>
<dbReference type="GO" id="GO:0000428">
    <property type="term" value="C:DNA-directed RNA polymerase complex"/>
    <property type="evidence" value="ECO:0007669"/>
    <property type="project" value="UniProtKB-KW"/>
</dbReference>
<reference evidence="7" key="1">
    <citation type="journal article" date="2014" name="Front. Microbiol.">
        <title>High frequency of phylogenetically diverse reductive dehalogenase-homologous genes in deep subseafloor sedimentary metagenomes.</title>
        <authorList>
            <person name="Kawai M."/>
            <person name="Futagami T."/>
            <person name="Toyoda A."/>
            <person name="Takaki Y."/>
            <person name="Nishi S."/>
            <person name="Hori S."/>
            <person name="Arai W."/>
            <person name="Tsubouchi T."/>
            <person name="Morono Y."/>
            <person name="Uchiyama I."/>
            <person name="Ito T."/>
            <person name="Fujiyama A."/>
            <person name="Inagaki F."/>
            <person name="Takami H."/>
        </authorList>
    </citation>
    <scope>NUCLEOTIDE SEQUENCE</scope>
    <source>
        <strain evidence="7">Expedition CK06-06</strain>
    </source>
</reference>
<dbReference type="Gene3D" id="2.40.270.10">
    <property type="entry name" value="DNA-directed RNA polymerase, subunit 2, domain 6"/>
    <property type="match status" value="1"/>
</dbReference>
<keyword evidence="5" id="KW-0804">Transcription</keyword>
<dbReference type="EMBL" id="BARS01052530">
    <property type="protein sequence ID" value="GAG43359.1"/>
    <property type="molecule type" value="Genomic_DNA"/>
</dbReference>
<comment type="caution">
    <text evidence="7">The sequence shown here is derived from an EMBL/GenBank/DDBJ whole genome shotgun (WGS) entry which is preliminary data.</text>
</comment>
<organism evidence="7">
    <name type="scientific">marine sediment metagenome</name>
    <dbReference type="NCBI Taxonomy" id="412755"/>
    <lineage>
        <taxon>unclassified sequences</taxon>
        <taxon>metagenomes</taxon>
        <taxon>ecological metagenomes</taxon>
    </lineage>
</organism>
<dbReference type="EC" id="2.7.7.6" evidence="1"/>